<reference evidence="14 15" key="1">
    <citation type="submission" date="2018-05" db="EMBL/GenBank/DDBJ databases">
        <title>Genome sequencing of Flavobacterium sp. HYN0049.</title>
        <authorList>
            <person name="Yi H."/>
            <person name="Baek C."/>
        </authorList>
    </citation>
    <scope>NUCLEOTIDE SEQUENCE [LARGE SCALE GENOMIC DNA]</scope>
    <source>
        <strain evidence="14 15">HYN0049</strain>
    </source>
</reference>
<dbReference type="PRINTS" id="PR00756">
    <property type="entry name" value="ALADIPTASE"/>
</dbReference>
<gene>
    <name evidence="14" type="ORF">HYN49_09870</name>
</gene>
<keyword evidence="9" id="KW-0378">Hydrolase</keyword>
<name>A0A2S1SIG1_9FLAO</name>
<evidence type="ECO:0000256" key="6">
    <source>
        <dbReference type="ARBA" id="ARBA00022438"/>
    </source>
</evidence>
<proteinExistence type="inferred from homology"/>
<comment type="catalytic activity">
    <reaction evidence="1">
        <text>Release of an N-terminal amino acid, Xaa-|-Yaa- from a peptide, amide or arylamide. Xaa is preferably Ala, but may be most amino acids including Pro (slow action). When a terminal hydrophobic residue is followed by a prolyl residue, the two may be released as an intact Xaa-Pro dipeptide.</text>
        <dbReference type="EC" id="3.4.11.2"/>
    </reaction>
</comment>
<dbReference type="InterPro" id="IPR042097">
    <property type="entry name" value="Aminopeptidase_N-like_N_sf"/>
</dbReference>
<evidence type="ECO:0000256" key="11">
    <source>
        <dbReference type="ARBA" id="ARBA00023049"/>
    </source>
</evidence>
<dbReference type="Gene3D" id="2.60.40.1730">
    <property type="entry name" value="tricorn interacting facor f3 domain"/>
    <property type="match status" value="1"/>
</dbReference>
<comment type="similarity">
    <text evidence="3">Belongs to the peptidase M1 family.</text>
</comment>
<dbReference type="GO" id="GO:0043171">
    <property type="term" value="P:peptide catabolic process"/>
    <property type="evidence" value="ECO:0007669"/>
    <property type="project" value="TreeGrafter"/>
</dbReference>
<keyword evidence="11" id="KW-0482">Metalloprotease</keyword>
<dbReference type="GO" id="GO:0042277">
    <property type="term" value="F:peptide binding"/>
    <property type="evidence" value="ECO:0007669"/>
    <property type="project" value="TreeGrafter"/>
</dbReference>
<dbReference type="OrthoDB" id="100605at2"/>
<evidence type="ECO:0000256" key="10">
    <source>
        <dbReference type="ARBA" id="ARBA00022833"/>
    </source>
</evidence>
<dbReference type="CDD" id="cd09603">
    <property type="entry name" value="M1_APN_like"/>
    <property type="match status" value="1"/>
</dbReference>
<evidence type="ECO:0000256" key="5">
    <source>
        <dbReference type="ARBA" id="ARBA00015611"/>
    </source>
</evidence>
<evidence type="ECO:0000259" key="12">
    <source>
        <dbReference type="Pfam" id="PF01433"/>
    </source>
</evidence>
<dbReference type="InterPro" id="IPR050344">
    <property type="entry name" value="Peptidase_M1_aminopeptidases"/>
</dbReference>
<evidence type="ECO:0000256" key="8">
    <source>
        <dbReference type="ARBA" id="ARBA00022723"/>
    </source>
</evidence>
<protein>
    <recommendedName>
        <fullName evidence="5">Aminopeptidase N</fullName>
        <ecNumber evidence="4">3.4.11.2</ecNumber>
    </recommendedName>
</protein>
<evidence type="ECO:0000313" key="15">
    <source>
        <dbReference type="Proteomes" id="UP000244937"/>
    </source>
</evidence>
<dbReference type="GO" id="GO:0006508">
    <property type="term" value="P:proteolysis"/>
    <property type="evidence" value="ECO:0007669"/>
    <property type="project" value="UniProtKB-KW"/>
</dbReference>
<evidence type="ECO:0000313" key="14">
    <source>
        <dbReference type="EMBL" id="AWI26180.1"/>
    </source>
</evidence>
<evidence type="ECO:0000259" key="13">
    <source>
        <dbReference type="Pfam" id="PF17900"/>
    </source>
</evidence>
<dbReference type="AlphaFoldDB" id="A0A2S1SIG1"/>
<dbReference type="GO" id="GO:0005737">
    <property type="term" value="C:cytoplasm"/>
    <property type="evidence" value="ECO:0007669"/>
    <property type="project" value="TreeGrafter"/>
</dbReference>
<evidence type="ECO:0000256" key="7">
    <source>
        <dbReference type="ARBA" id="ARBA00022670"/>
    </source>
</evidence>
<dbReference type="EC" id="3.4.11.2" evidence="4"/>
<organism evidence="14 15">
    <name type="scientific">Flavobacterium pallidum</name>
    <dbReference type="NCBI Taxonomy" id="2172098"/>
    <lineage>
        <taxon>Bacteria</taxon>
        <taxon>Pseudomonadati</taxon>
        <taxon>Bacteroidota</taxon>
        <taxon>Flavobacteriia</taxon>
        <taxon>Flavobacteriales</taxon>
        <taxon>Flavobacteriaceae</taxon>
        <taxon>Flavobacterium</taxon>
    </lineage>
</organism>
<feature type="domain" description="Aminopeptidase N-like N-terminal" evidence="13">
    <location>
        <begin position="31"/>
        <end position="198"/>
    </location>
</feature>
<dbReference type="GO" id="GO:0070006">
    <property type="term" value="F:metalloaminopeptidase activity"/>
    <property type="evidence" value="ECO:0007669"/>
    <property type="project" value="TreeGrafter"/>
</dbReference>
<evidence type="ECO:0000256" key="1">
    <source>
        <dbReference type="ARBA" id="ARBA00000098"/>
    </source>
</evidence>
<evidence type="ECO:0000256" key="3">
    <source>
        <dbReference type="ARBA" id="ARBA00010136"/>
    </source>
</evidence>
<dbReference type="Gene3D" id="1.10.390.10">
    <property type="entry name" value="Neutral Protease Domain 2"/>
    <property type="match status" value="1"/>
</dbReference>
<keyword evidence="6 14" id="KW-0031">Aminopeptidase</keyword>
<dbReference type="GO" id="GO:0016020">
    <property type="term" value="C:membrane"/>
    <property type="evidence" value="ECO:0007669"/>
    <property type="project" value="TreeGrafter"/>
</dbReference>
<keyword evidence="10" id="KW-0862">Zinc</keyword>
<dbReference type="InterPro" id="IPR014782">
    <property type="entry name" value="Peptidase_M1_dom"/>
</dbReference>
<dbReference type="GO" id="GO:0016285">
    <property type="term" value="F:alanyl aminopeptidase activity"/>
    <property type="evidence" value="ECO:0007669"/>
    <property type="project" value="UniProtKB-EC"/>
</dbReference>
<dbReference type="Pfam" id="PF01433">
    <property type="entry name" value="Peptidase_M1"/>
    <property type="match status" value="1"/>
</dbReference>
<dbReference type="InterPro" id="IPR027268">
    <property type="entry name" value="Peptidase_M4/M1_CTD_sf"/>
</dbReference>
<evidence type="ECO:0000256" key="2">
    <source>
        <dbReference type="ARBA" id="ARBA00001947"/>
    </source>
</evidence>
<dbReference type="RefSeq" id="WP_108903958.1">
    <property type="nucleotide sequence ID" value="NZ_CP029187.1"/>
</dbReference>
<keyword evidence="8" id="KW-0479">Metal-binding</keyword>
<accession>A0A2S1SIG1</accession>
<dbReference type="GO" id="GO:0008270">
    <property type="term" value="F:zinc ion binding"/>
    <property type="evidence" value="ECO:0007669"/>
    <property type="project" value="InterPro"/>
</dbReference>
<dbReference type="Pfam" id="PF17900">
    <property type="entry name" value="Peptidase_M1_N"/>
    <property type="match status" value="1"/>
</dbReference>
<dbReference type="GO" id="GO:0005615">
    <property type="term" value="C:extracellular space"/>
    <property type="evidence" value="ECO:0007669"/>
    <property type="project" value="TreeGrafter"/>
</dbReference>
<dbReference type="PANTHER" id="PTHR11533:SF174">
    <property type="entry name" value="PUROMYCIN-SENSITIVE AMINOPEPTIDASE-RELATED"/>
    <property type="match status" value="1"/>
</dbReference>
<keyword evidence="7" id="KW-0645">Protease</keyword>
<keyword evidence="15" id="KW-1185">Reference proteome</keyword>
<dbReference type="InterPro" id="IPR001930">
    <property type="entry name" value="Peptidase_M1"/>
</dbReference>
<evidence type="ECO:0000256" key="4">
    <source>
        <dbReference type="ARBA" id="ARBA00012564"/>
    </source>
</evidence>
<feature type="domain" description="Peptidase M1 membrane alanine aminopeptidase" evidence="12">
    <location>
        <begin position="238"/>
        <end position="436"/>
    </location>
</feature>
<dbReference type="Proteomes" id="UP000244937">
    <property type="component" value="Chromosome"/>
</dbReference>
<evidence type="ECO:0000256" key="9">
    <source>
        <dbReference type="ARBA" id="ARBA00022801"/>
    </source>
</evidence>
<dbReference type="KEGG" id="fpal:HYN49_09870"/>
<dbReference type="EMBL" id="CP029187">
    <property type="protein sequence ID" value="AWI26180.1"/>
    <property type="molecule type" value="Genomic_DNA"/>
</dbReference>
<dbReference type="InterPro" id="IPR045357">
    <property type="entry name" value="Aminopeptidase_N-like_N"/>
</dbReference>
<dbReference type="PANTHER" id="PTHR11533">
    <property type="entry name" value="PROTEASE M1 ZINC METALLOPROTEASE"/>
    <property type="match status" value="1"/>
</dbReference>
<dbReference type="SUPFAM" id="SSF55486">
    <property type="entry name" value="Metalloproteases ('zincins'), catalytic domain"/>
    <property type="match status" value="1"/>
</dbReference>
<dbReference type="SUPFAM" id="SSF63737">
    <property type="entry name" value="Leukotriene A4 hydrolase N-terminal domain"/>
    <property type="match status" value="1"/>
</dbReference>
<sequence>MKQLFVFLLLSATCFSQQTRFVDFISVDGSVTPDADSKTVSGAAIYNFIVMKRIDTIKIDAVDMTFSDVMINGKRVKSFNSGKQLQLFEGFKKGKNIVSFSYKASPKQTIYFVGNGENSQIWTQGQGKYTSYWFPSFDDVNEKVIFRMRIITDKKWDVISNGTFSYSDPVKGNHSTFNGNGTDKISYFTMEKPMSSYLLMLAIGKFGHQEEKSSSGIPLQYYYAPEDSAKYESTYRYSKRIFDFMEKEIGVPYPWKIYRQIPVHDFIYGGMENTTSTLFNEVYVVDEIGFNDNNYINVNGHELAHQWFGDMVTAKSSKHHWLQEGFATYYALLAEKEVFGEDHFNFQLYDIAEQLQQASKTDTIPILNEKASSLSFYQKGAWALHVLRENVGAEKFRKAVKNYLEKYQFKNVDTGEFLAEINKVSDYDTNDFRKRWLESSVFPIQEALAILKKSNFIREYFRVAEMKDIPLAQKQTGFENLLASNAFYPIKQEIVNQLQELSFEEKKDMLHKAMQTNDVFVRQAVAGNFDKVPEGFKTEYETLLDDKSYFTREIALNRLWSQFPEDRNRLLDKSADWVGLIDKNLRIMWLSMALKTKDYRQDKKPAYYDELLQYASPDFRVNTRINALDKLIFLDKSDKNYLPFLVNGLVSHIARFSKFSRDKIRTQLKNQSHREYYESLLESLSEKEKIQLDKLLKEK</sequence>
<comment type="cofactor">
    <cofactor evidence="2">
        <name>Zn(2+)</name>
        <dbReference type="ChEBI" id="CHEBI:29105"/>
    </cofactor>
</comment>